<evidence type="ECO:0000259" key="1">
    <source>
        <dbReference type="Pfam" id="PF22215"/>
    </source>
</evidence>
<name>A0A814QNA9_ADIRI</name>
<dbReference type="InterPro" id="IPR054000">
    <property type="entry name" value="MLKL_N"/>
</dbReference>
<dbReference type="AlphaFoldDB" id="A0A814QNA9"/>
<dbReference type="GO" id="GO:0007166">
    <property type="term" value="P:cell surface receptor signaling pathway"/>
    <property type="evidence" value="ECO:0007669"/>
    <property type="project" value="InterPro"/>
</dbReference>
<feature type="domain" description="Mixed lineage kinase" evidence="1">
    <location>
        <begin position="33"/>
        <end position="169"/>
    </location>
</feature>
<keyword evidence="4" id="KW-1185">Reference proteome</keyword>
<gene>
    <name evidence="2" type="ORF">EDS130_LOCUS21103</name>
    <name evidence="3" type="ORF">XAT740_LOCUS31700</name>
</gene>
<comment type="caution">
    <text evidence="2">The sequence shown here is derived from an EMBL/GenBank/DDBJ whole genome shotgun (WGS) entry which is preliminary data.</text>
</comment>
<evidence type="ECO:0000313" key="4">
    <source>
        <dbReference type="Proteomes" id="UP000663828"/>
    </source>
</evidence>
<evidence type="ECO:0000313" key="3">
    <source>
        <dbReference type="EMBL" id="CAF1355107.1"/>
    </source>
</evidence>
<dbReference type="OrthoDB" id="10036324at2759"/>
<dbReference type="Proteomes" id="UP000663828">
    <property type="component" value="Unassembled WGS sequence"/>
</dbReference>
<dbReference type="EMBL" id="CAJNOR010002905">
    <property type="protein sequence ID" value="CAF1355107.1"/>
    <property type="molecule type" value="Genomic_DNA"/>
</dbReference>
<dbReference type="InterPro" id="IPR036537">
    <property type="entry name" value="Adaptor_Cbl_N_dom_sf"/>
</dbReference>
<dbReference type="Gene3D" id="1.20.930.20">
    <property type="entry name" value="Adaptor protein Cbl, N-terminal domain"/>
    <property type="match status" value="1"/>
</dbReference>
<evidence type="ECO:0000313" key="2">
    <source>
        <dbReference type="EMBL" id="CAF1121955.1"/>
    </source>
</evidence>
<accession>A0A814QNA9</accession>
<sequence length="333" mass="38112">MSYLETIAAATSIPLETLSVAATAVPKSIPVLSNIFKISTDIRETTERVATNKTQCIQLSERIDTLIGFLAQRDLSERLNEALHIALHRFEKFLQRCLEFISTFLETTWLKRVVNNKDYERKFQDLNRELTQYSNDINFGIGLSNMKVKKIQQDDEEQEVQTKDIVQDKTKKNDKKEISIDDNLQIKTNMKEPSMAIRSLPIRTTPEPVANVPPIQNIIFASGLWNYGYKQFNQFFGPFRQQVTFNRQTKTVHGYGRDNVGQYILNGTFSERTGQIRMTQTYQLGTGDPNLNLGHQDILQFNLNSSRNVFEGVAYSNVQGNYVPGALIEMWPA</sequence>
<dbReference type="CDD" id="cd21037">
    <property type="entry name" value="MLKL_NTD"/>
    <property type="match status" value="1"/>
</dbReference>
<protein>
    <recommendedName>
        <fullName evidence="1">Mixed lineage kinase domain-containing protein</fullName>
    </recommendedName>
</protein>
<dbReference type="Proteomes" id="UP000663852">
    <property type="component" value="Unassembled WGS sequence"/>
</dbReference>
<dbReference type="EMBL" id="CAJNOJ010000105">
    <property type="protein sequence ID" value="CAF1121955.1"/>
    <property type="molecule type" value="Genomic_DNA"/>
</dbReference>
<proteinExistence type="predicted"/>
<evidence type="ECO:0000313" key="5">
    <source>
        <dbReference type="Proteomes" id="UP000663852"/>
    </source>
</evidence>
<dbReference type="PANTHER" id="PTHR35832">
    <property type="entry name" value="OS12G0248400 PROTEIN-RELATED"/>
    <property type="match status" value="1"/>
</dbReference>
<reference evidence="2" key="1">
    <citation type="submission" date="2021-02" db="EMBL/GenBank/DDBJ databases">
        <authorList>
            <person name="Nowell W R."/>
        </authorList>
    </citation>
    <scope>NUCLEOTIDE SEQUENCE</scope>
</reference>
<dbReference type="Pfam" id="PF22215">
    <property type="entry name" value="MLKL_N"/>
    <property type="match status" value="1"/>
</dbReference>
<dbReference type="InterPro" id="IPR059179">
    <property type="entry name" value="MLKL-like_MCAfunc"/>
</dbReference>
<organism evidence="2 5">
    <name type="scientific">Adineta ricciae</name>
    <name type="common">Rotifer</name>
    <dbReference type="NCBI Taxonomy" id="249248"/>
    <lineage>
        <taxon>Eukaryota</taxon>
        <taxon>Metazoa</taxon>
        <taxon>Spiralia</taxon>
        <taxon>Gnathifera</taxon>
        <taxon>Rotifera</taxon>
        <taxon>Eurotatoria</taxon>
        <taxon>Bdelloidea</taxon>
        <taxon>Adinetida</taxon>
        <taxon>Adinetidae</taxon>
        <taxon>Adineta</taxon>
    </lineage>
</organism>